<name>A0AAD7AY31_9AGAR</name>
<comment type="caution">
    <text evidence="1">The sequence shown here is derived from an EMBL/GenBank/DDBJ whole genome shotgun (WGS) entry which is preliminary data.</text>
</comment>
<dbReference type="AlphaFoldDB" id="A0AAD7AY31"/>
<dbReference type="EMBL" id="JARKIF010000125">
    <property type="protein sequence ID" value="KAJ7603731.1"/>
    <property type="molecule type" value="Genomic_DNA"/>
</dbReference>
<protein>
    <submittedName>
        <fullName evidence="1">Uncharacterized protein</fullName>
    </submittedName>
</protein>
<dbReference type="Proteomes" id="UP001221142">
    <property type="component" value="Unassembled WGS sequence"/>
</dbReference>
<proteinExistence type="predicted"/>
<accession>A0AAD7AY31</accession>
<gene>
    <name evidence="1" type="ORF">FB45DRAFT_1044514</name>
</gene>
<reference evidence="1" key="1">
    <citation type="submission" date="2023-03" db="EMBL/GenBank/DDBJ databases">
        <title>Massive genome expansion in bonnet fungi (Mycena s.s.) driven by repeated elements and novel gene families across ecological guilds.</title>
        <authorList>
            <consortium name="Lawrence Berkeley National Laboratory"/>
            <person name="Harder C.B."/>
            <person name="Miyauchi S."/>
            <person name="Viragh M."/>
            <person name="Kuo A."/>
            <person name="Thoen E."/>
            <person name="Andreopoulos B."/>
            <person name="Lu D."/>
            <person name="Skrede I."/>
            <person name="Drula E."/>
            <person name="Henrissat B."/>
            <person name="Morin E."/>
            <person name="Kohler A."/>
            <person name="Barry K."/>
            <person name="LaButti K."/>
            <person name="Morin E."/>
            <person name="Salamov A."/>
            <person name="Lipzen A."/>
            <person name="Mereny Z."/>
            <person name="Hegedus B."/>
            <person name="Baldrian P."/>
            <person name="Stursova M."/>
            <person name="Weitz H."/>
            <person name="Taylor A."/>
            <person name="Grigoriev I.V."/>
            <person name="Nagy L.G."/>
            <person name="Martin F."/>
            <person name="Kauserud H."/>
        </authorList>
    </citation>
    <scope>NUCLEOTIDE SEQUENCE</scope>
    <source>
        <strain evidence="1">9284</strain>
    </source>
</reference>
<evidence type="ECO:0000313" key="2">
    <source>
        <dbReference type="Proteomes" id="UP001221142"/>
    </source>
</evidence>
<keyword evidence="2" id="KW-1185">Reference proteome</keyword>
<sequence length="126" mass="14342">MPLRTPPRKSDCTRPSTRRDQLRDLSILIWVILARSMSPTCTFGCVSNACTSLQIRLFHWVAPPFPSRDPKTPFFLTTIFYPSKRRSPFISTIVVALVDLHSTRPVDDTLEVVDDPSKSLTIPRSR</sequence>
<evidence type="ECO:0000313" key="1">
    <source>
        <dbReference type="EMBL" id="KAJ7603731.1"/>
    </source>
</evidence>
<organism evidence="1 2">
    <name type="scientific">Roridomyces roridus</name>
    <dbReference type="NCBI Taxonomy" id="1738132"/>
    <lineage>
        <taxon>Eukaryota</taxon>
        <taxon>Fungi</taxon>
        <taxon>Dikarya</taxon>
        <taxon>Basidiomycota</taxon>
        <taxon>Agaricomycotina</taxon>
        <taxon>Agaricomycetes</taxon>
        <taxon>Agaricomycetidae</taxon>
        <taxon>Agaricales</taxon>
        <taxon>Marasmiineae</taxon>
        <taxon>Mycenaceae</taxon>
        <taxon>Roridomyces</taxon>
    </lineage>
</organism>